<organism evidence="2 3">
    <name type="scientific">Ornithinibacillus salinisoli</name>
    <dbReference type="NCBI Taxonomy" id="1848459"/>
    <lineage>
        <taxon>Bacteria</taxon>
        <taxon>Bacillati</taxon>
        <taxon>Bacillota</taxon>
        <taxon>Bacilli</taxon>
        <taxon>Bacillales</taxon>
        <taxon>Bacillaceae</taxon>
        <taxon>Ornithinibacillus</taxon>
    </lineage>
</organism>
<protein>
    <recommendedName>
        <fullName evidence="4">DUF1440 domain-containing protein</fullName>
    </recommendedName>
</protein>
<evidence type="ECO:0000256" key="1">
    <source>
        <dbReference type="SAM" id="Phobius"/>
    </source>
</evidence>
<dbReference type="EMBL" id="JBHUHQ010000009">
    <property type="protein sequence ID" value="MFD2043493.1"/>
    <property type="molecule type" value="Genomic_DNA"/>
</dbReference>
<keyword evidence="1" id="KW-1133">Transmembrane helix</keyword>
<dbReference type="RefSeq" id="WP_377555219.1">
    <property type="nucleotide sequence ID" value="NZ_JBHUHQ010000009.1"/>
</dbReference>
<evidence type="ECO:0000313" key="2">
    <source>
        <dbReference type="EMBL" id="MFD2043493.1"/>
    </source>
</evidence>
<keyword evidence="1" id="KW-0472">Membrane</keyword>
<reference evidence="3" key="1">
    <citation type="journal article" date="2019" name="Int. J. Syst. Evol. Microbiol.">
        <title>The Global Catalogue of Microorganisms (GCM) 10K type strain sequencing project: providing services to taxonomists for standard genome sequencing and annotation.</title>
        <authorList>
            <consortium name="The Broad Institute Genomics Platform"/>
            <consortium name="The Broad Institute Genome Sequencing Center for Infectious Disease"/>
            <person name="Wu L."/>
            <person name="Ma J."/>
        </authorList>
    </citation>
    <scope>NUCLEOTIDE SEQUENCE [LARGE SCALE GENOMIC DNA]</scope>
    <source>
        <strain evidence="3">R28</strain>
    </source>
</reference>
<keyword evidence="1" id="KW-0812">Transmembrane</keyword>
<name>A0ABW4VWC8_9BACI</name>
<accession>A0ABW4VWC8</accession>
<dbReference type="Proteomes" id="UP001597383">
    <property type="component" value="Unassembled WGS sequence"/>
</dbReference>
<keyword evidence="3" id="KW-1185">Reference proteome</keyword>
<feature type="transmembrane region" description="Helical" evidence="1">
    <location>
        <begin position="78"/>
        <end position="100"/>
    </location>
</feature>
<proteinExistence type="predicted"/>
<feature type="transmembrane region" description="Helical" evidence="1">
    <location>
        <begin position="49"/>
        <end position="71"/>
    </location>
</feature>
<comment type="caution">
    <text evidence="2">The sequence shown here is derived from an EMBL/GenBank/DDBJ whole genome shotgun (WGS) entry which is preliminary data.</text>
</comment>
<evidence type="ECO:0008006" key="4">
    <source>
        <dbReference type="Google" id="ProtNLM"/>
    </source>
</evidence>
<feature type="transmembrane region" description="Helical" evidence="1">
    <location>
        <begin position="139"/>
        <end position="157"/>
    </location>
</feature>
<sequence length="171" mass="19832">MKRKIRMSEKLLIFCYSIVLLFLLLHDWVPLGTLNDVEAVKADKSTNELLLTTLIGVTQILLLMGIVLFYFGRKHPLWIKLWLIIHPACIFAGAIMDWWLPYLFGIGAEERVERYSQMFGDTHAFLPVMHGIVPNTLHTIFHMSLFFCIILMIYISLTKNTKLEHIKKLSA</sequence>
<feature type="transmembrane region" description="Helical" evidence="1">
    <location>
        <begin position="12"/>
        <end position="29"/>
    </location>
</feature>
<gene>
    <name evidence="2" type="ORF">ACFSJF_04280</name>
</gene>
<evidence type="ECO:0000313" key="3">
    <source>
        <dbReference type="Proteomes" id="UP001597383"/>
    </source>
</evidence>